<sequence>METRVAVGRRPDYAVFLRLLEAADDAADQLEDAASLLGLRVLEGKAVDALQILADLLVEGAQEWIRLSATQRKLAAPRAMPRRRIS</sequence>
<dbReference type="EMBL" id="LR536451">
    <property type="protein sequence ID" value="VFU16549.1"/>
    <property type="molecule type" value="Genomic_DNA"/>
</dbReference>
<evidence type="ECO:0000313" key="2">
    <source>
        <dbReference type="Proteomes" id="UP000294360"/>
    </source>
</evidence>
<dbReference type="AlphaFoldDB" id="A0A4U8Z6Z0"/>
<evidence type="ECO:0000313" key="1">
    <source>
        <dbReference type="EMBL" id="VFU16549.1"/>
    </source>
</evidence>
<gene>
    <name evidence="1" type="ORF">MTUNDRAET4_0201</name>
</gene>
<dbReference type="Proteomes" id="UP000294360">
    <property type="component" value="Plasmid 2"/>
</dbReference>
<keyword evidence="1" id="KW-0614">Plasmid</keyword>
<accession>A0A4U8Z6Z0</accession>
<dbReference type="KEGG" id="mtun:MTUNDRAET4_0201.1"/>
<organism evidence="1 2">
    <name type="scientific">Methylocella tundrae</name>
    <dbReference type="NCBI Taxonomy" id="227605"/>
    <lineage>
        <taxon>Bacteria</taxon>
        <taxon>Pseudomonadati</taxon>
        <taxon>Pseudomonadota</taxon>
        <taxon>Alphaproteobacteria</taxon>
        <taxon>Hyphomicrobiales</taxon>
        <taxon>Beijerinckiaceae</taxon>
        <taxon>Methylocella</taxon>
    </lineage>
</organism>
<protein>
    <submittedName>
        <fullName evidence="1">Uncharacterized protein</fullName>
    </submittedName>
</protein>
<proteinExistence type="predicted"/>
<reference evidence="1 2" key="1">
    <citation type="submission" date="2019-03" db="EMBL/GenBank/DDBJ databases">
        <authorList>
            <person name="Kox A.R. M."/>
        </authorList>
    </citation>
    <scope>NUCLEOTIDE SEQUENCE [LARGE SCALE GENOMIC DNA]</scope>
    <source>
        <strain evidence="1">MTUNDRAET4 annotated genome</strain>
        <plasmid evidence="2">2</plasmid>
    </source>
</reference>
<name>A0A4U8Z6Z0_METTU</name>
<geneLocation type="plasmid" evidence="1 2">
    <name>2</name>
</geneLocation>